<dbReference type="RefSeq" id="WP_309320640.1">
    <property type="nucleotide sequence ID" value="NZ_CP120678.1"/>
</dbReference>
<evidence type="ECO:0000313" key="2">
    <source>
        <dbReference type="Proteomes" id="UP001243623"/>
    </source>
</evidence>
<dbReference type="EMBL" id="CP120678">
    <property type="protein sequence ID" value="WIW71455.1"/>
    <property type="molecule type" value="Genomic_DNA"/>
</dbReference>
<organism evidence="1 2">
    <name type="scientific">Selenobaculum gibii</name>
    <dbReference type="NCBI Taxonomy" id="3054208"/>
    <lineage>
        <taxon>Bacteria</taxon>
        <taxon>Bacillati</taxon>
        <taxon>Bacillota</taxon>
        <taxon>Negativicutes</taxon>
        <taxon>Selenomonadales</taxon>
        <taxon>Selenomonadaceae</taxon>
        <taxon>Selenobaculum</taxon>
    </lineage>
</organism>
<keyword evidence="2" id="KW-1185">Reference proteome</keyword>
<accession>A0A9Y2AGT1</accession>
<name>A0A9Y2AGT1_9FIRM</name>
<reference evidence="1" key="1">
    <citation type="submission" date="2023-03" db="EMBL/GenBank/DDBJ databases">
        <title>Selenobaculum gbiensis gen. nov. sp. nov., a new bacterium isolated from the gut microbiota of IBD patient.</title>
        <authorList>
            <person name="Yeo S."/>
            <person name="Park H."/>
            <person name="Huh C.S."/>
        </authorList>
    </citation>
    <scope>NUCLEOTIDE SEQUENCE</scope>
    <source>
        <strain evidence="1">ICN-92133</strain>
    </source>
</reference>
<gene>
    <name evidence="1" type="ORF">P3F81_03885</name>
</gene>
<evidence type="ECO:0000313" key="1">
    <source>
        <dbReference type="EMBL" id="WIW71455.1"/>
    </source>
</evidence>
<protein>
    <submittedName>
        <fullName evidence="1">Uncharacterized protein</fullName>
    </submittedName>
</protein>
<sequence>MGRQTEAFKKMHPEQFSDSKIIQKGKLDRDFLDFYFETLTSKSLDKAFEDFCRHIAEVEICPNLLPQTGPTGGGDSKVDSETYPVAEAISALWYYGNGNKAATERWAFAISAKKDWKPKVKSDVAKIAKVNQNENRGYAKVFFMSNQYISDKKRADTEDELRKLYNLDVRIIDRTWLLDKALKNTNNVEITIKSFGLSNNFSNEIQVGERDYRRKQEYDQIENKLANDNLKSSEMVVLSQRSIVLARELEFSKQQVLGLIERNNRIAKEYGTIINIADAVYDAAWTVYWWYCDAEIYYDYYKEYEKIVLKENNVNLFKNLVTLWINLHSLSLENKDIPLDDHIIHLKEKYNQFISDPSKPNTAIEAKAAYQLARFFLGDTPNDIVDEMIQIVDDSFGHLDLDLYPLSRAVQEFPVFEEAERYNELFERIVTIMSEQKQKSEAALMLAKRGHSLKTKKPYEALAYFSRSLMSLYNENNKTHLITVVMEMGDIFEKVGLLWAARNFYYFDFCLCLNQYMKFGEVLPGLFMSAYALKYIELRLGHILYATSFDALANISEHLYPEKIKSNDEADNFDYILAIQMLRTSYEVEKFLGQLPAYLEGQGLTFSSAAMKYELGYYDESILDDLNGSTEAFDDLIEKWKVQPALDQLNYLPWFGIEPSCQMQTNLLGCSIELNTSGSYEHGEVEIGATILATIESFFGTGVANDLISLTGKIKIELYFDADNKSLIKGKILDEKPNVISVTFKDYDSKNIINAQSDFSDFLIELIGMVIAIMFPFGSELKKIKKMIKNDAAFDRSQTFSNSVFYGMETLGKRTFCFASIINDFEELPMKRTKKSETTDSKPLDDIIEPIVPERVHHCKPPEDVDLKNVSNADITTSSIVNVPLWNICGWQGVLFMASPLHTFPPVLSLAFTKTTCKSIFEDWIKDLGHNDSKNKIGIRIIKGIDKKHPYWYRVVICQLGFSHNSAQNAQIIAMPVRFHTMEPNNDVNLKMFERELQIVKSFSICPSYFSDVTAQPTVFDKLMIHKNLDSIMICDACDVLETDWMTECAILPTDDPFIPLGKERAPILTMIERKRRKEHDADF</sequence>
<dbReference type="AlphaFoldDB" id="A0A9Y2AGT1"/>
<dbReference type="Proteomes" id="UP001243623">
    <property type="component" value="Chromosome"/>
</dbReference>
<dbReference type="KEGG" id="sgbi:P3F81_03885"/>
<proteinExistence type="predicted"/>